<dbReference type="InterPro" id="IPR008768">
    <property type="entry name" value="Gp9-like"/>
</dbReference>
<dbReference type="Proteomes" id="UP000246166">
    <property type="component" value="Segment"/>
</dbReference>
<reference evidence="3" key="1">
    <citation type="submission" date="2018-03" db="EMBL/GenBank/DDBJ databases">
        <title>Phage therapy in agriculture - a green tech approach to combat plant pathogenic bacteria.</title>
        <authorList>
            <person name="Carstens A.B."/>
            <person name="Djurhuus A.M."/>
            <person name="Hansen L.H."/>
        </authorList>
    </citation>
    <scope>NUCLEOTIDE SEQUENCE [LARGE SCALE GENOMIC DNA]</scope>
</reference>
<dbReference type="RefSeq" id="YP_009801094.1">
    <property type="nucleotide sequence ID" value="NC_047963.1"/>
</dbReference>
<evidence type="ECO:0000256" key="1">
    <source>
        <dbReference type="SAM" id="MobiDB-lite"/>
    </source>
</evidence>
<keyword evidence="3" id="KW-1185">Reference proteome</keyword>
<sequence length="308" mass="33149">MSQESNADVYTSFGANPAVLTGSSPQEHAQNMLALDVSARDGDDAITIVEQEDDIYGGHKDPYEDPDAPDDGFMQIRIGNDDPQDTLEVGADGEVNEGEAEEFKPLGETPSDLTTAADQISQHAEGFQTMVDQAAERGLVADSIVRIQSEYEGDGISEQSYGELEAAGYSRAFVDSYIRGQEALVDSYVSQVVAFAGGQERFSTLHAHLTATNPDAAQTLETALGNRDMGTLKAIINLAGQSFNTKFGKPATRSVTQRAIPVAPQGSKGKSEGYTSQAEMMKDMNDPRYRTDSKFRASVESKVIHASF</sequence>
<dbReference type="EMBL" id="MH059637">
    <property type="protein sequence ID" value="AWD92513.1"/>
    <property type="molecule type" value="Genomic_DNA"/>
</dbReference>
<dbReference type="KEGG" id="vg:54991602"/>
<organism evidence="2 3">
    <name type="scientific">Pectobacterium phage Jarilo</name>
    <dbReference type="NCBI Taxonomy" id="2163634"/>
    <lineage>
        <taxon>Viruses</taxon>
        <taxon>Duplodnaviria</taxon>
        <taxon>Heunggongvirae</taxon>
        <taxon>Uroviricota</taxon>
        <taxon>Caudoviricetes</taxon>
        <taxon>Autographivirales</taxon>
        <taxon>Autotranscriptaviridae</taxon>
        <taxon>Studiervirinae</taxon>
        <taxon>Jarilovirus</taxon>
        <taxon>Jarilovirus jarilo</taxon>
    </lineage>
</organism>
<evidence type="ECO:0000313" key="2">
    <source>
        <dbReference type="EMBL" id="AWD92513.1"/>
    </source>
</evidence>
<evidence type="ECO:0000313" key="3">
    <source>
        <dbReference type="Proteomes" id="UP000246166"/>
    </source>
</evidence>
<proteinExistence type="predicted"/>
<dbReference type="GO" id="GO:0019069">
    <property type="term" value="P:viral capsid assembly"/>
    <property type="evidence" value="ECO:0007669"/>
    <property type="project" value="InterPro"/>
</dbReference>
<feature type="region of interest" description="Disordered" evidence="1">
    <location>
        <begin position="50"/>
        <end position="69"/>
    </location>
</feature>
<dbReference type="GeneID" id="54991602"/>
<protein>
    <submittedName>
        <fullName evidence="2">Capsid assembly protein</fullName>
    </submittedName>
</protein>
<dbReference type="Pfam" id="PF05396">
    <property type="entry name" value="Phage_T7_Capsid"/>
    <property type="match status" value="1"/>
</dbReference>
<name>A0A2S1GT00_9CAUD</name>
<accession>A0A2S1GT00</accession>